<evidence type="ECO:0000313" key="2">
    <source>
        <dbReference type="EMBL" id="KIJ35402.1"/>
    </source>
</evidence>
<feature type="region of interest" description="Disordered" evidence="1">
    <location>
        <begin position="98"/>
        <end position="120"/>
    </location>
</feature>
<sequence length="258" mass="30158">MADSAEVNLFQKGYGNGPTSADFRLDWEQSSHKGWNLVASFVFADYFLQWLPLSPLENLVHDQVSRAALSLAFRKRFYRLQGQFWKSVTSDQAPVQNAPSLSVLTDNQARRERRRRRKKKRFENRQDIVLAHPEWDSAYWEAHEALGVDGTSSDESENETHSNNRFFRIPQPWRSQQLDRMVGRIDAAREEAARRKRRFPRSGRVFRIRIGDHPMKESTIVTPGLPFDFYNQEWLSSRPEIAKWLSPAPSIRIPEIDE</sequence>
<dbReference type="HOGENOM" id="CLU_034218_0_0_1"/>
<feature type="compositionally biased region" description="Polar residues" evidence="1">
    <location>
        <begin position="98"/>
        <end position="107"/>
    </location>
</feature>
<dbReference type="OrthoDB" id="3224221at2759"/>
<organism evidence="2 3">
    <name type="scientific">Sphaerobolus stellatus (strain SS14)</name>
    <dbReference type="NCBI Taxonomy" id="990650"/>
    <lineage>
        <taxon>Eukaryota</taxon>
        <taxon>Fungi</taxon>
        <taxon>Dikarya</taxon>
        <taxon>Basidiomycota</taxon>
        <taxon>Agaricomycotina</taxon>
        <taxon>Agaricomycetes</taxon>
        <taxon>Phallomycetidae</taxon>
        <taxon>Geastrales</taxon>
        <taxon>Sphaerobolaceae</taxon>
        <taxon>Sphaerobolus</taxon>
    </lineage>
</organism>
<dbReference type="AlphaFoldDB" id="A0A0C9V1B8"/>
<accession>A0A0C9V1B8</accession>
<evidence type="ECO:0000313" key="3">
    <source>
        <dbReference type="Proteomes" id="UP000054279"/>
    </source>
</evidence>
<dbReference type="EMBL" id="KN837189">
    <property type="protein sequence ID" value="KIJ35402.1"/>
    <property type="molecule type" value="Genomic_DNA"/>
</dbReference>
<dbReference type="Proteomes" id="UP000054279">
    <property type="component" value="Unassembled WGS sequence"/>
</dbReference>
<gene>
    <name evidence="2" type="ORF">M422DRAFT_262365</name>
</gene>
<protein>
    <submittedName>
        <fullName evidence="2">Uncharacterized protein</fullName>
    </submittedName>
</protein>
<proteinExistence type="predicted"/>
<reference evidence="2 3" key="1">
    <citation type="submission" date="2014-06" db="EMBL/GenBank/DDBJ databases">
        <title>Evolutionary Origins and Diversification of the Mycorrhizal Mutualists.</title>
        <authorList>
            <consortium name="DOE Joint Genome Institute"/>
            <consortium name="Mycorrhizal Genomics Consortium"/>
            <person name="Kohler A."/>
            <person name="Kuo A."/>
            <person name="Nagy L.G."/>
            <person name="Floudas D."/>
            <person name="Copeland A."/>
            <person name="Barry K.W."/>
            <person name="Cichocki N."/>
            <person name="Veneault-Fourrey C."/>
            <person name="LaButti K."/>
            <person name="Lindquist E.A."/>
            <person name="Lipzen A."/>
            <person name="Lundell T."/>
            <person name="Morin E."/>
            <person name="Murat C."/>
            <person name="Riley R."/>
            <person name="Ohm R."/>
            <person name="Sun H."/>
            <person name="Tunlid A."/>
            <person name="Henrissat B."/>
            <person name="Grigoriev I.V."/>
            <person name="Hibbett D.S."/>
            <person name="Martin F."/>
        </authorList>
    </citation>
    <scope>NUCLEOTIDE SEQUENCE [LARGE SCALE GENOMIC DNA]</scope>
    <source>
        <strain evidence="2 3">SS14</strain>
    </source>
</reference>
<feature type="compositionally biased region" description="Basic residues" evidence="1">
    <location>
        <begin position="111"/>
        <end position="120"/>
    </location>
</feature>
<keyword evidence="3" id="KW-1185">Reference proteome</keyword>
<name>A0A0C9V1B8_SPHS4</name>
<evidence type="ECO:0000256" key="1">
    <source>
        <dbReference type="SAM" id="MobiDB-lite"/>
    </source>
</evidence>